<accession>A0A6N7J0V9</accession>
<dbReference type="PANTHER" id="PTHR43155">
    <property type="entry name" value="CYCLIC DI-GMP PHOSPHODIESTERASE PA4108-RELATED"/>
    <property type="match status" value="1"/>
</dbReference>
<feature type="domain" description="HD-GYP" evidence="3">
    <location>
        <begin position="132"/>
        <end position="328"/>
    </location>
</feature>
<evidence type="ECO:0000313" key="4">
    <source>
        <dbReference type="EMBL" id="MQN02257.1"/>
    </source>
</evidence>
<dbReference type="InterPro" id="IPR006674">
    <property type="entry name" value="HD_domain"/>
</dbReference>
<comment type="caution">
    <text evidence="4">The sequence shown here is derived from an EMBL/GenBank/DDBJ whole genome shotgun (WGS) entry which is preliminary data.</text>
</comment>
<gene>
    <name evidence="4" type="ORF">FRC54_10300</name>
</gene>
<dbReference type="EMBL" id="VOGC01000009">
    <property type="protein sequence ID" value="MQN02257.1"/>
    <property type="molecule type" value="Genomic_DNA"/>
</dbReference>
<proteinExistence type="predicted"/>
<feature type="compositionally biased region" description="Basic and acidic residues" evidence="1">
    <location>
        <begin position="64"/>
        <end position="76"/>
    </location>
</feature>
<name>A0A6N7J0V9_9FIRM</name>
<organism evidence="4 5">
    <name type="scientific">Candidatus Weimeria bifida</name>
    <dbReference type="NCBI Taxonomy" id="2599074"/>
    <lineage>
        <taxon>Bacteria</taxon>
        <taxon>Bacillati</taxon>
        <taxon>Bacillota</taxon>
        <taxon>Clostridia</taxon>
        <taxon>Lachnospirales</taxon>
        <taxon>Lachnospiraceae</taxon>
        <taxon>Candidatus Weimeria</taxon>
    </lineage>
</organism>
<keyword evidence="5" id="KW-1185">Reference proteome</keyword>
<reference evidence="4" key="1">
    <citation type="journal article" date="2020" name="Appl. Environ. Microbiol.">
        <title>Medium-Chain Fatty Acid Synthesis by 'Candidatus Weimeria bifida' gen. nov., sp. nov., and 'Candidatus Pseudoramibacter fermentans' sp. nov.</title>
        <authorList>
            <person name="Scarborough M.J."/>
            <person name="Myers K.S."/>
            <person name="Donohue T.J."/>
            <person name="Noguera D.R."/>
        </authorList>
    </citation>
    <scope>NUCLEOTIDE SEQUENCE</scope>
    <source>
        <strain evidence="4">LCO1.1</strain>
    </source>
</reference>
<dbReference type="SUPFAM" id="SSF109604">
    <property type="entry name" value="HD-domain/PDEase-like"/>
    <property type="match status" value="1"/>
</dbReference>
<dbReference type="InterPro" id="IPR037522">
    <property type="entry name" value="HD_GYP_dom"/>
</dbReference>
<sequence length="372" mass="41623">MDINYKPSELRPGMVLAKDVVTLHGQRIAKAGEVLDKSLISKFTFYSIASVKIKSEAAPEEAPEEKPEPAPVKAKETIPYSQKIKSTPVYQSFQIDYSKNIALMRGLFSRIIRSEKPEVDFKTVLRNVSALFAQKTTLDLFDILHTMDSLDDAVYVHSLNVALIARGIGRWMNLDADTLSTITLAGYFHDIGKLQIPDEVLNKNGKLTDEEFALMKQHPMLGKKLLSKIPNIDSRILTSALQHHERNDGSGYPRGLSGDEIDPIASIIAVADVYDAMTTARVYRAPLCAFQVIAAFENDGLQKYSPKVVMTFLRRLAGAYQNARVILNDGRRCKVVYIHHHNNTQSRPIVQFDDGEIIDLLKEPDLSIQSII</sequence>
<dbReference type="PANTHER" id="PTHR43155:SF2">
    <property type="entry name" value="CYCLIC DI-GMP PHOSPHODIESTERASE PA4108"/>
    <property type="match status" value="1"/>
</dbReference>
<dbReference type="Proteomes" id="UP000460257">
    <property type="component" value="Unassembled WGS sequence"/>
</dbReference>
<dbReference type="AlphaFoldDB" id="A0A6N7J0V9"/>
<feature type="region of interest" description="Disordered" evidence="1">
    <location>
        <begin position="57"/>
        <end position="77"/>
    </location>
</feature>
<evidence type="ECO:0000259" key="2">
    <source>
        <dbReference type="PROSITE" id="PS51831"/>
    </source>
</evidence>
<dbReference type="Gene3D" id="1.10.3210.10">
    <property type="entry name" value="Hypothetical protein af1432"/>
    <property type="match status" value="1"/>
</dbReference>
<dbReference type="PROSITE" id="PS51831">
    <property type="entry name" value="HD"/>
    <property type="match status" value="1"/>
</dbReference>
<protein>
    <submittedName>
        <fullName evidence="4">HD-GYP domain-containing protein</fullName>
    </submittedName>
</protein>
<dbReference type="SMART" id="SM00471">
    <property type="entry name" value="HDc"/>
    <property type="match status" value="1"/>
</dbReference>
<evidence type="ECO:0000256" key="1">
    <source>
        <dbReference type="SAM" id="MobiDB-lite"/>
    </source>
</evidence>
<dbReference type="Pfam" id="PF13487">
    <property type="entry name" value="HD_5"/>
    <property type="match status" value="1"/>
</dbReference>
<dbReference type="InterPro" id="IPR003607">
    <property type="entry name" value="HD/PDEase_dom"/>
</dbReference>
<evidence type="ECO:0000259" key="3">
    <source>
        <dbReference type="PROSITE" id="PS51832"/>
    </source>
</evidence>
<dbReference type="CDD" id="cd00077">
    <property type="entry name" value="HDc"/>
    <property type="match status" value="1"/>
</dbReference>
<feature type="domain" description="HD" evidence="2">
    <location>
        <begin position="154"/>
        <end position="277"/>
    </location>
</feature>
<evidence type="ECO:0000313" key="5">
    <source>
        <dbReference type="Proteomes" id="UP000460257"/>
    </source>
</evidence>
<dbReference type="PROSITE" id="PS51832">
    <property type="entry name" value="HD_GYP"/>
    <property type="match status" value="1"/>
</dbReference>